<protein>
    <submittedName>
        <fullName evidence="1">Hexapeptide repeat-containing acetyltransferase</fullName>
    </submittedName>
</protein>
<dbReference type="Proteomes" id="UP000029661">
    <property type="component" value="Chromosome"/>
</dbReference>
<organism evidence="1 2">
    <name type="scientific">Methanobacterium formicicum</name>
    <dbReference type="NCBI Taxonomy" id="2162"/>
    <lineage>
        <taxon>Archaea</taxon>
        <taxon>Methanobacteriati</taxon>
        <taxon>Methanobacteriota</taxon>
        <taxon>Methanomada group</taxon>
        <taxon>Methanobacteria</taxon>
        <taxon>Methanobacteriales</taxon>
        <taxon>Methanobacteriaceae</taxon>
        <taxon>Methanobacterium</taxon>
    </lineage>
</organism>
<keyword evidence="1" id="KW-0808">Transferase</keyword>
<dbReference type="OrthoDB" id="30669at2157"/>
<dbReference type="PANTHER" id="PTHR43300">
    <property type="entry name" value="ACETYLTRANSFERASE"/>
    <property type="match status" value="1"/>
</dbReference>
<name>A0A089Z8Y1_METFO</name>
<sequence>MSLFKNPWGSNEKTNFRNLFFGVDNENDPDRPKVHENVTLGVSYKFRSKPPQIGKNALLRSNTVIYNDVEIGNDFQTGHGVLVREKTTIGDKVLIGTNTVIEGHCDIGSNISIQSNVYIPKNTIIEDYVFLGPCSCFTNDRYPLRSDYKLEGPIIHKGASVGANSTFLSGIEVGEGAMVAAGAIVTRDIPPYYLAIGAPAKHKPLPKHFKKLNQI</sequence>
<dbReference type="AlphaFoldDB" id="A0A089Z8Y1"/>
<dbReference type="KEGG" id="mfc:BRM9_0456"/>
<dbReference type="CDD" id="cd03358">
    <property type="entry name" value="LbH_WxcM_N_like"/>
    <property type="match status" value="1"/>
</dbReference>
<dbReference type="Pfam" id="PF00132">
    <property type="entry name" value="Hexapep"/>
    <property type="match status" value="2"/>
</dbReference>
<evidence type="ECO:0000313" key="1">
    <source>
        <dbReference type="EMBL" id="AIS31281.1"/>
    </source>
</evidence>
<dbReference type="Gene3D" id="2.160.10.10">
    <property type="entry name" value="Hexapeptide repeat proteins"/>
    <property type="match status" value="1"/>
</dbReference>
<evidence type="ECO:0000313" key="2">
    <source>
        <dbReference type="Proteomes" id="UP000029661"/>
    </source>
</evidence>
<dbReference type="InterPro" id="IPR050179">
    <property type="entry name" value="Trans_hexapeptide_repeat"/>
</dbReference>
<gene>
    <name evidence="1" type="ORF">BRM9_0456</name>
</gene>
<dbReference type="RefSeq" id="WP_048084630.1">
    <property type="nucleotide sequence ID" value="NZ_CP006933.1"/>
</dbReference>
<dbReference type="PANTHER" id="PTHR43300:SF4">
    <property type="entry name" value="ACYL-[ACYL-CARRIER-PROTEIN]--UDP-N-ACETYLGLUCOSAMINE O-ACYLTRANSFERASE"/>
    <property type="match status" value="1"/>
</dbReference>
<dbReference type="SUPFAM" id="SSF51161">
    <property type="entry name" value="Trimeric LpxA-like enzymes"/>
    <property type="match status" value="1"/>
</dbReference>
<dbReference type="InterPro" id="IPR011004">
    <property type="entry name" value="Trimer_LpxA-like_sf"/>
</dbReference>
<dbReference type="STRING" id="2162.BRM9_0456"/>
<proteinExistence type="predicted"/>
<dbReference type="EMBL" id="CP006933">
    <property type="protein sequence ID" value="AIS31281.1"/>
    <property type="molecule type" value="Genomic_DNA"/>
</dbReference>
<accession>A0A089Z8Y1</accession>
<dbReference type="GO" id="GO:0016740">
    <property type="term" value="F:transferase activity"/>
    <property type="evidence" value="ECO:0007669"/>
    <property type="project" value="UniProtKB-KW"/>
</dbReference>
<dbReference type="InterPro" id="IPR001451">
    <property type="entry name" value="Hexapep"/>
</dbReference>
<dbReference type="GeneID" id="24791610"/>
<reference evidence="1 2" key="1">
    <citation type="submission" date="2013-12" db="EMBL/GenBank/DDBJ databases">
        <title>The complete genome sequence of Methanobacterium sp. BRM9.</title>
        <authorList>
            <consortium name="Pastoral Greenhouse Gas Research Consortium"/>
            <person name="Kelly W.J."/>
            <person name="Leahy S.C."/>
            <person name="Perry R."/>
            <person name="Li D."/>
            <person name="Altermann E."/>
            <person name="Lambie S.C."/>
            <person name="Attwood G.T."/>
        </authorList>
    </citation>
    <scope>NUCLEOTIDE SEQUENCE [LARGE SCALE GENOMIC DNA]</scope>
    <source>
        <strain evidence="1 2">BRM9</strain>
    </source>
</reference>